<evidence type="ECO:0000313" key="2">
    <source>
        <dbReference type="EMBL" id="KAH3683428.1"/>
    </source>
</evidence>
<accession>A0A9P8Q382</accession>
<dbReference type="EMBL" id="JAEUBG010003130">
    <property type="protein sequence ID" value="KAH3683428.1"/>
    <property type="molecule type" value="Genomic_DNA"/>
</dbReference>
<feature type="compositionally biased region" description="Basic and acidic residues" evidence="1">
    <location>
        <begin position="86"/>
        <end position="95"/>
    </location>
</feature>
<name>A0A9P8Q382_WICPI</name>
<organism evidence="2 3">
    <name type="scientific">Wickerhamomyces pijperi</name>
    <name type="common">Yeast</name>
    <name type="synonym">Pichia pijperi</name>
    <dbReference type="NCBI Taxonomy" id="599730"/>
    <lineage>
        <taxon>Eukaryota</taxon>
        <taxon>Fungi</taxon>
        <taxon>Dikarya</taxon>
        <taxon>Ascomycota</taxon>
        <taxon>Saccharomycotina</taxon>
        <taxon>Saccharomycetes</taxon>
        <taxon>Phaffomycetales</taxon>
        <taxon>Wickerhamomycetaceae</taxon>
        <taxon>Wickerhamomyces</taxon>
    </lineage>
</organism>
<dbReference type="AlphaFoldDB" id="A0A9P8Q382"/>
<gene>
    <name evidence="2" type="ORF">WICPIJ_005585</name>
</gene>
<sequence>MDLQDRQSDGQGDTSEQEGATWGNNESSKATPVTTVDTVPDQKQLTTIPGVAVVDGTEDEDGQKTTQPGTDHLPGSQEVEVGGQTKHNDWDDGGR</sequence>
<keyword evidence="3" id="KW-1185">Reference proteome</keyword>
<feature type="region of interest" description="Disordered" evidence="1">
    <location>
        <begin position="1"/>
        <end position="95"/>
    </location>
</feature>
<comment type="caution">
    <text evidence="2">The sequence shown here is derived from an EMBL/GenBank/DDBJ whole genome shotgun (WGS) entry which is preliminary data.</text>
</comment>
<proteinExistence type="predicted"/>
<evidence type="ECO:0000313" key="3">
    <source>
        <dbReference type="Proteomes" id="UP000774326"/>
    </source>
</evidence>
<feature type="compositionally biased region" description="Low complexity" evidence="1">
    <location>
        <begin position="31"/>
        <end position="41"/>
    </location>
</feature>
<evidence type="ECO:0000256" key="1">
    <source>
        <dbReference type="SAM" id="MobiDB-lite"/>
    </source>
</evidence>
<feature type="compositionally biased region" description="Polar residues" evidence="1">
    <location>
        <begin position="9"/>
        <end position="30"/>
    </location>
</feature>
<protein>
    <submittedName>
        <fullName evidence="2">Uncharacterized protein</fullName>
    </submittedName>
</protein>
<reference evidence="2" key="1">
    <citation type="journal article" date="2021" name="Open Biol.">
        <title>Shared evolutionary footprints suggest mitochondrial oxidative damage underlies multiple complex I losses in fungi.</title>
        <authorList>
            <person name="Schikora-Tamarit M.A."/>
            <person name="Marcet-Houben M."/>
            <person name="Nosek J."/>
            <person name="Gabaldon T."/>
        </authorList>
    </citation>
    <scope>NUCLEOTIDE SEQUENCE</scope>
    <source>
        <strain evidence="2">CBS2887</strain>
    </source>
</reference>
<dbReference type="Proteomes" id="UP000774326">
    <property type="component" value="Unassembled WGS sequence"/>
</dbReference>
<reference evidence="2" key="2">
    <citation type="submission" date="2021-01" db="EMBL/GenBank/DDBJ databases">
        <authorList>
            <person name="Schikora-Tamarit M.A."/>
        </authorList>
    </citation>
    <scope>NUCLEOTIDE SEQUENCE</scope>
    <source>
        <strain evidence="2">CBS2887</strain>
    </source>
</reference>